<dbReference type="SUPFAM" id="SSF52218">
    <property type="entry name" value="Flavoproteins"/>
    <property type="match status" value="1"/>
</dbReference>
<dbReference type="Gene3D" id="3.40.50.360">
    <property type="match status" value="1"/>
</dbReference>
<sequence length="156" mass="17219">MASLILYASKYGATKSIAERIAARLTELGEQVELKPCAEAPESFAGYERVIVGCSIYVGTWFKDGAVLLRKRGEDLRQARVWAFSVGGNEALSDDARKAVAEIKPVEHEYFRGVVDHSEVGFVERQLIKIVGGTFGDFRDWDAIDAFADRIHAHAA</sequence>
<organism evidence="2 3">
    <name type="scientific">Pseudoclavibacter albus</name>
    <dbReference type="NCBI Taxonomy" id="272241"/>
    <lineage>
        <taxon>Bacteria</taxon>
        <taxon>Bacillati</taxon>
        <taxon>Actinomycetota</taxon>
        <taxon>Actinomycetes</taxon>
        <taxon>Micrococcales</taxon>
        <taxon>Microbacteriaceae</taxon>
        <taxon>Pseudoclavibacter</taxon>
    </lineage>
</organism>
<feature type="domain" description="Flavodoxin-like" evidence="1">
    <location>
        <begin position="3"/>
        <end position="156"/>
    </location>
</feature>
<evidence type="ECO:0000259" key="1">
    <source>
        <dbReference type="PROSITE" id="PS50902"/>
    </source>
</evidence>
<dbReference type="PANTHER" id="PTHR38030">
    <property type="entry name" value="PROTOPORPHYRINOGEN IX DEHYDROGENASE [MENAQUINONE]"/>
    <property type="match status" value="1"/>
</dbReference>
<reference evidence="2 3" key="1">
    <citation type="submission" date="2022-04" db="EMBL/GenBank/DDBJ databases">
        <title>Human microbiome associated bacterial genomes.</title>
        <authorList>
            <person name="Sandstrom S."/>
            <person name="Salamzade R."/>
            <person name="Kalan L.R."/>
        </authorList>
    </citation>
    <scope>NUCLEOTIDE SEQUENCE [LARGE SCALE GENOMIC DNA]</scope>
    <source>
        <strain evidence="3">p3-SID1799</strain>
    </source>
</reference>
<comment type="caution">
    <text evidence="2">The sequence shown here is derived from an EMBL/GenBank/DDBJ whole genome shotgun (WGS) entry which is preliminary data.</text>
</comment>
<dbReference type="EMBL" id="JALXSQ010000026">
    <property type="protein sequence ID" value="MCT2043109.1"/>
    <property type="molecule type" value="Genomic_DNA"/>
</dbReference>
<evidence type="ECO:0000313" key="3">
    <source>
        <dbReference type="Proteomes" id="UP001525379"/>
    </source>
</evidence>
<dbReference type="InterPro" id="IPR001226">
    <property type="entry name" value="Flavodoxin_CS"/>
</dbReference>
<name>A0ABT2HXS5_9MICO</name>
<dbReference type="PROSITE" id="PS50902">
    <property type="entry name" value="FLAVODOXIN_LIKE"/>
    <property type="match status" value="1"/>
</dbReference>
<dbReference type="InterPro" id="IPR029039">
    <property type="entry name" value="Flavoprotein-like_sf"/>
</dbReference>
<proteinExistence type="predicted"/>
<dbReference type="InterPro" id="IPR026816">
    <property type="entry name" value="Flavodoxin_dom"/>
</dbReference>
<keyword evidence="3" id="KW-1185">Reference proteome</keyword>
<dbReference type="RefSeq" id="WP_260104372.1">
    <property type="nucleotide sequence ID" value="NZ_JALXSQ010000026.1"/>
</dbReference>
<dbReference type="InterPro" id="IPR052200">
    <property type="entry name" value="Protoporphyrinogen_IX_DH"/>
</dbReference>
<dbReference type="PANTHER" id="PTHR38030:SF2">
    <property type="entry name" value="PROTOPORPHYRINOGEN IX DEHYDROGENASE [QUINONE]"/>
    <property type="match status" value="1"/>
</dbReference>
<evidence type="ECO:0000313" key="2">
    <source>
        <dbReference type="EMBL" id="MCT2043109.1"/>
    </source>
</evidence>
<dbReference type="Proteomes" id="UP001525379">
    <property type="component" value="Unassembled WGS sequence"/>
</dbReference>
<dbReference type="PROSITE" id="PS00201">
    <property type="entry name" value="FLAVODOXIN"/>
    <property type="match status" value="1"/>
</dbReference>
<dbReference type="InterPro" id="IPR008254">
    <property type="entry name" value="Flavodoxin/NO_synth"/>
</dbReference>
<dbReference type="Pfam" id="PF12724">
    <property type="entry name" value="Flavodoxin_5"/>
    <property type="match status" value="1"/>
</dbReference>
<accession>A0ABT2HXS5</accession>
<protein>
    <submittedName>
        <fullName evidence="2">Flavodoxin domain-containing protein</fullName>
    </submittedName>
</protein>
<gene>
    <name evidence="2" type="ORF">M3D15_07165</name>
</gene>